<keyword evidence="4" id="KW-1185">Reference proteome</keyword>
<name>U5QGH4_GLOK1</name>
<dbReference type="RefSeq" id="WP_023173191.1">
    <property type="nucleotide sequence ID" value="NC_022600.1"/>
</dbReference>
<dbReference type="GO" id="GO:0047527">
    <property type="term" value="F:2,3-dihydroxybenzoate-serine ligase activity"/>
    <property type="evidence" value="ECO:0007669"/>
    <property type="project" value="TreeGrafter"/>
</dbReference>
<evidence type="ECO:0000313" key="4">
    <source>
        <dbReference type="Proteomes" id="UP000017396"/>
    </source>
</evidence>
<proteinExistence type="predicted"/>
<dbReference type="GO" id="GO:0008610">
    <property type="term" value="P:lipid biosynthetic process"/>
    <property type="evidence" value="ECO:0007669"/>
    <property type="project" value="UniProtKB-ARBA"/>
</dbReference>
<dbReference type="Proteomes" id="UP000017396">
    <property type="component" value="Chromosome"/>
</dbReference>
<dbReference type="KEGG" id="glj:GKIL_1821"/>
<dbReference type="GO" id="GO:0005829">
    <property type="term" value="C:cytosol"/>
    <property type="evidence" value="ECO:0007669"/>
    <property type="project" value="TreeGrafter"/>
</dbReference>
<dbReference type="InterPro" id="IPR023213">
    <property type="entry name" value="CAT-like_dom_sf"/>
</dbReference>
<dbReference type="GO" id="GO:0043041">
    <property type="term" value="P:amino acid activation for nonribosomal peptide biosynthetic process"/>
    <property type="evidence" value="ECO:0007669"/>
    <property type="project" value="TreeGrafter"/>
</dbReference>
<dbReference type="Pfam" id="PF00668">
    <property type="entry name" value="Condensation"/>
    <property type="match status" value="1"/>
</dbReference>
<dbReference type="GO" id="GO:0009366">
    <property type="term" value="C:enterobactin synthetase complex"/>
    <property type="evidence" value="ECO:0007669"/>
    <property type="project" value="TreeGrafter"/>
</dbReference>
<accession>U5QGH4</accession>
<evidence type="ECO:0000259" key="2">
    <source>
        <dbReference type="Pfam" id="PF00668"/>
    </source>
</evidence>
<dbReference type="GO" id="GO:0031177">
    <property type="term" value="F:phosphopantetheine binding"/>
    <property type="evidence" value="ECO:0007669"/>
    <property type="project" value="TreeGrafter"/>
</dbReference>
<feature type="region of interest" description="Disordered" evidence="1">
    <location>
        <begin position="498"/>
        <end position="523"/>
    </location>
</feature>
<dbReference type="OrthoDB" id="9778690at2"/>
<dbReference type="CDD" id="cd19531">
    <property type="entry name" value="LCL_NRPS-like"/>
    <property type="match status" value="1"/>
</dbReference>
<dbReference type="eggNOG" id="COG1020">
    <property type="taxonomic scope" value="Bacteria"/>
</dbReference>
<reference evidence="3 4" key="1">
    <citation type="journal article" date="2013" name="PLoS ONE">
        <title>Cultivation and Complete Genome Sequencing of Gloeobacter kilaueensis sp. nov., from a Lava Cave in Kilauea Caldera, Hawai'i.</title>
        <authorList>
            <person name="Saw J.H."/>
            <person name="Schatz M."/>
            <person name="Brown M.V."/>
            <person name="Kunkel D.D."/>
            <person name="Foster J.S."/>
            <person name="Shick H."/>
            <person name="Christensen S."/>
            <person name="Hou S."/>
            <person name="Wan X."/>
            <person name="Donachie S.P."/>
        </authorList>
    </citation>
    <scope>NUCLEOTIDE SEQUENCE [LARGE SCALE GENOMIC DNA]</scope>
    <source>
        <strain evidence="4">JS</strain>
    </source>
</reference>
<dbReference type="PANTHER" id="PTHR45527">
    <property type="entry name" value="NONRIBOSOMAL PEPTIDE SYNTHETASE"/>
    <property type="match status" value="1"/>
</dbReference>
<gene>
    <name evidence="3" type="ORF">GKIL_1821</name>
</gene>
<dbReference type="Gene3D" id="3.30.559.10">
    <property type="entry name" value="Chloramphenicol acetyltransferase-like domain"/>
    <property type="match status" value="1"/>
</dbReference>
<dbReference type="PANTHER" id="PTHR45527:SF1">
    <property type="entry name" value="FATTY ACID SYNTHASE"/>
    <property type="match status" value="1"/>
</dbReference>
<protein>
    <submittedName>
        <fullName evidence="3">Peptide synthase</fullName>
    </submittedName>
</protein>
<dbReference type="Gene3D" id="3.30.559.30">
    <property type="entry name" value="Nonribosomal peptide synthetase, condensation domain"/>
    <property type="match status" value="1"/>
</dbReference>
<dbReference type="STRING" id="1183438.GKIL_1821"/>
<dbReference type="SUPFAM" id="SSF52777">
    <property type="entry name" value="CoA-dependent acyltransferases"/>
    <property type="match status" value="2"/>
</dbReference>
<evidence type="ECO:0000256" key="1">
    <source>
        <dbReference type="SAM" id="MobiDB-lite"/>
    </source>
</evidence>
<dbReference type="HOGENOM" id="CLU_000022_2_9_3"/>
<dbReference type="InterPro" id="IPR001242">
    <property type="entry name" value="Condensation_dom"/>
</dbReference>
<dbReference type="EMBL" id="CP003587">
    <property type="protein sequence ID" value="AGY58067.1"/>
    <property type="molecule type" value="Genomic_DNA"/>
</dbReference>
<feature type="domain" description="Condensation" evidence="2">
    <location>
        <begin position="33"/>
        <end position="499"/>
    </location>
</feature>
<dbReference type="AlphaFoldDB" id="U5QGH4"/>
<sequence>MSGLPESLAHLPPEQQRALLAELLRRKAAAATSHPLSRGQRDLWLWYQISAQTSRTEFNVIFAWAIRSPLDVEALRRAFQTVVDRHAILRTVFGEQDGQPVQRVERQQPVHFNVTDATGWSAEQLRAELDERAHQRFELEKGPLLRADLFVGRAEPVLLLAIHHIAIDMWSLSILLDEVGQSYSAYRQGKAPVLPPLERQYPDFVRWHDQLLASTEGQRLRDYWQNALRSAQPVAQLPTDRPRPAVPVFSGACHAFTLEAELTERLKDLARQSRTTLYAVLMAAFQVLLFRYTRQEDLTVLTLTVGRQGADWAGVLGYFINPVALRTDLSDNPPFFTLLEQVHQRLMAALDHQLCPFSLVLESLSEPAPGEPRLTDIFFVFQKSHRFGMERVAPGREAASAIGVPAAGESGAQLVLGSGDLVLESFPLAWRANQRFVLQLMMVEAGGALSGVFQYAAELFDPATVARMATHLTVLLEGIVAAPQTPIAQLPLLSAAEQQPAPKRLTPDLRSRLQQALRKKESP</sequence>
<organism evidence="3 4">
    <name type="scientific">Gloeobacter kilaueensis (strain ATCC BAA-2537 / CCAP 1431/1 / ULC 316 / JS1)</name>
    <dbReference type="NCBI Taxonomy" id="1183438"/>
    <lineage>
        <taxon>Bacteria</taxon>
        <taxon>Bacillati</taxon>
        <taxon>Cyanobacteriota</taxon>
        <taxon>Cyanophyceae</taxon>
        <taxon>Gloeobacterales</taxon>
        <taxon>Gloeobacteraceae</taxon>
        <taxon>Gloeobacter</taxon>
    </lineage>
</organism>
<evidence type="ECO:0000313" key="3">
    <source>
        <dbReference type="EMBL" id="AGY58067.1"/>
    </source>
</evidence>
<dbReference type="GO" id="GO:0009239">
    <property type="term" value="P:enterobactin biosynthetic process"/>
    <property type="evidence" value="ECO:0007669"/>
    <property type="project" value="TreeGrafter"/>
</dbReference>